<dbReference type="InterPro" id="IPR001060">
    <property type="entry name" value="FCH_dom"/>
</dbReference>
<dbReference type="GO" id="GO:0048812">
    <property type="term" value="P:neuron projection morphogenesis"/>
    <property type="evidence" value="ECO:0007669"/>
    <property type="project" value="TreeGrafter"/>
</dbReference>
<evidence type="ECO:0000256" key="1">
    <source>
        <dbReference type="PROSITE-ProRule" id="PRU01077"/>
    </source>
</evidence>
<evidence type="ECO:0000259" key="4">
    <source>
        <dbReference type="PROSITE" id="PS51741"/>
    </source>
</evidence>
<dbReference type="PROSITE" id="PS51741">
    <property type="entry name" value="F_BAR"/>
    <property type="match status" value="1"/>
</dbReference>
<dbReference type="CDD" id="cd07649">
    <property type="entry name" value="F-BAR_GAS7"/>
    <property type="match status" value="1"/>
</dbReference>
<feature type="domain" description="F-BAR" evidence="4">
    <location>
        <begin position="96"/>
        <end position="356"/>
    </location>
</feature>
<dbReference type="GO" id="GO:0005886">
    <property type="term" value="C:plasma membrane"/>
    <property type="evidence" value="ECO:0007669"/>
    <property type="project" value="TreeGrafter"/>
</dbReference>
<gene>
    <name evidence="5" type="primary">Gas7</name>
    <name evidence="5" type="ORF">SYRPAR_R05116</name>
</gene>
<organism evidence="5 6">
    <name type="scientific">Syrrhaptes paradoxus</name>
    <name type="common">Pallas's sandgrouse</name>
    <dbReference type="NCBI Taxonomy" id="302527"/>
    <lineage>
        <taxon>Eukaryota</taxon>
        <taxon>Metazoa</taxon>
        <taxon>Chordata</taxon>
        <taxon>Craniata</taxon>
        <taxon>Vertebrata</taxon>
        <taxon>Euteleostomi</taxon>
        <taxon>Archelosauria</taxon>
        <taxon>Archosauria</taxon>
        <taxon>Dinosauria</taxon>
        <taxon>Saurischia</taxon>
        <taxon>Theropoda</taxon>
        <taxon>Coelurosauria</taxon>
        <taxon>Aves</taxon>
        <taxon>Neognathae</taxon>
        <taxon>Neoaves</taxon>
        <taxon>Columbimorphae</taxon>
        <taxon>Pterocliformes</taxon>
        <taxon>Pteroclidae</taxon>
        <taxon>Syrrhaptes</taxon>
    </lineage>
</organism>
<dbReference type="GO" id="GO:0048268">
    <property type="term" value="P:clathrin coat assembly"/>
    <property type="evidence" value="ECO:0007669"/>
    <property type="project" value="TreeGrafter"/>
</dbReference>
<keyword evidence="1 2" id="KW-0175">Coiled coil</keyword>
<accession>A0A7L3BBX6</accession>
<dbReference type="InterPro" id="IPR027267">
    <property type="entry name" value="AH/BAR_dom_sf"/>
</dbReference>
<dbReference type="GO" id="GO:0030136">
    <property type="term" value="C:clathrin-coated vesicle"/>
    <property type="evidence" value="ECO:0007669"/>
    <property type="project" value="TreeGrafter"/>
</dbReference>
<evidence type="ECO:0000313" key="6">
    <source>
        <dbReference type="Proteomes" id="UP000536260"/>
    </source>
</evidence>
<dbReference type="SMART" id="SM00055">
    <property type="entry name" value="FCH"/>
    <property type="match status" value="1"/>
</dbReference>
<sequence length="376" mass="43262">STETTWERPSSVPGTPKSPPANSPSVLTVNGYHISGTPVHQLDSGHMSLRKASGDPQSQGSPAAPRRQSKESSLTVNCVTFPHPDVMPEQQLLKPSEWSYCDYFWADKKDSQGNNTVSGFEILLQKQLKGKQTQKEMAEFIRERIKIEEEYAKNLSKLSQNSLAAQEEGTLGEAWAQLKKSLADEAEVHLKFSSKLQSEVEKPLLNFRENFKKDMKKCDHHIADLRKQLASRYAAVEKARKALTERQKDLEMKTQQFEVKLSNKTEEEIKKARRKSTQAGDDLMRCVDLYNQAQSKWFEEMVTTTLELERLEVERVEMIRQHLCQYTQLRHETDMFNQSTVELVDQLLRKVDPAKDRELWVKEHKTGDIRPVDMEI</sequence>
<keyword evidence="6" id="KW-1185">Reference proteome</keyword>
<dbReference type="Proteomes" id="UP000536260">
    <property type="component" value="Unassembled WGS sequence"/>
</dbReference>
<feature type="region of interest" description="Disordered" evidence="3">
    <location>
        <begin position="1"/>
        <end position="73"/>
    </location>
</feature>
<feature type="non-terminal residue" evidence="5">
    <location>
        <position position="1"/>
    </location>
</feature>
<dbReference type="Pfam" id="PF16623">
    <property type="entry name" value="WW_FCH_linker"/>
    <property type="match status" value="1"/>
</dbReference>
<dbReference type="Pfam" id="PF00611">
    <property type="entry name" value="FCH"/>
    <property type="match status" value="1"/>
</dbReference>
<dbReference type="PANTHER" id="PTHR23065:SF57">
    <property type="entry name" value="GROWTH ARREST-SPECIFIC PROTEIN 7"/>
    <property type="match status" value="1"/>
</dbReference>
<reference evidence="5 6" key="1">
    <citation type="submission" date="2019-09" db="EMBL/GenBank/DDBJ databases">
        <title>Bird 10,000 Genomes (B10K) Project - Family phase.</title>
        <authorList>
            <person name="Zhang G."/>
        </authorList>
    </citation>
    <scope>NUCLEOTIDE SEQUENCE [LARGE SCALE GENOMIC DNA]</scope>
    <source>
        <strain evidence="5">B10K-DU-003-42</strain>
        <tissue evidence="5">Mixed tissue sample</tissue>
    </source>
</reference>
<dbReference type="SUPFAM" id="SSF103657">
    <property type="entry name" value="BAR/IMD domain-like"/>
    <property type="match status" value="1"/>
</dbReference>
<dbReference type="FunFam" id="1.20.1270.60:FF:000024">
    <property type="entry name" value="growth arrest-specific protein 7 isoform X2"/>
    <property type="match status" value="1"/>
</dbReference>
<feature type="coiled-coil region" evidence="2">
    <location>
        <begin position="226"/>
        <end position="253"/>
    </location>
</feature>
<evidence type="ECO:0000256" key="3">
    <source>
        <dbReference type="SAM" id="MobiDB-lite"/>
    </source>
</evidence>
<dbReference type="Gene3D" id="1.20.1270.60">
    <property type="entry name" value="Arfaptin homology (AH) domain/BAR domain"/>
    <property type="match status" value="1"/>
</dbReference>
<dbReference type="PANTHER" id="PTHR23065">
    <property type="entry name" value="PROLINE-SERINE-THREONINE PHOSPHATASE INTERACTING PROTEIN 1"/>
    <property type="match status" value="1"/>
</dbReference>
<evidence type="ECO:0000256" key="2">
    <source>
        <dbReference type="SAM" id="Coils"/>
    </source>
</evidence>
<dbReference type="InterPro" id="IPR037957">
    <property type="entry name" value="GAS7_F-BAR"/>
</dbReference>
<dbReference type="InterPro" id="IPR031160">
    <property type="entry name" value="F_BAR_dom"/>
</dbReference>
<dbReference type="EMBL" id="VZTO01024384">
    <property type="protein sequence ID" value="NXT28556.1"/>
    <property type="molecule type" value="Genomic_DNA"/>
</dbReference>
<comment type="caution">
    <text evidence="5">The sequence shown here is derived from an EMBL/GenBank/DDBJ whole genome shotgun (WGS) entry which is preliminary data.</text>
</comment>
<dbReference type="AlphaFoldDB" id="A0A7L3BBX6"/>
<dbReference type="GO" id="GO:0072583">
    <property type="term" value="P:clathrin-dependent endocytosis"/>
    <property type="evidence" value="ECO:0007669"/>
    <property type="project" value="TreeGrafter"/>
</dbReference>
<proteinExistence type="predicted"/>
<evidence type="ECO:0000313" key="5">
    <source>
        <dbReference type="EMBL" id="NXT28556.1"/>
    </source>
</evidence>
<protein>
    <submittedName>
        <fullName evidence="5">GAS7 protein</fullName>
    </submittedName>
</protein>
<name>A0A7L3BBX6_9AVES</name>
<dbReference type="GO" id="GO:0005905">
    <property type="term" value="C:clathrin-coated pit"/>
    <property type="evidence" value="ECO:0007669"/>
    <property type="project" value="TreeGrafter"/>
</dbReference>
<feature type="non-terminal residue" evidence="5">
    <location>
        <position position="376"/>
    </location>
</feature>